<dbReference type="SUPFAM" id="SSF52738">
    <property type="entry name" value="Methylesterase CheB, C-terminal domain"/>
    <property type="match status" value="1"/>
</dbReference>
<dbReference type="GO" id="GO:0005737">
    <property type="term" value="C:cytoplasm"/>
    <property type="evidence" value="ECO:0007669"/>
    <property type="project" value="UniProtKB-SubCell"/>
</dbReference>
<dbReference type="InterPro" id="IPR008248">
    <property type="entry name" value="CheB-like"/>
</dbReference>
<dbReference type="AlphaFoldDB" id="A0A5K7YUS7"/>
<feature type="modified residue" description="4-aspartylphosphate" evidence="3 5">
    <location>
        <position position="59"/>
    </location>
</feature>
<evidence type="ECO:0000256" key="1">
    <source>
        <dbReference type="ARBA" id="ARBA00022801"/>
    </source>
</evidence>
<feature type="domain" description="CheB-type methylesterase" evidence="7">
    <location>
        <begin position="167"/>
        <end position="368"/>
    </location>
</feature>
<dbReference type="PANTHER" id="PTHR42872">
    <property type="entry name" value="PROTEIN-GLUTAMATE METHYLESTERASE/PROTEIN-GLUTAMINE GLUTAMINASE"/>
    <property type="match status" value="1"/>
</dbReference>
<dbReference type="InterPro" id="IPR011006">
    <property type="entry name" value="CheY-like_superfamily"/>
</dbReference>
<feature type="active site" evidence="3 4">
    <location>
        <position position="185"/>
    </location>
</feature>
<dbReference type="CDD" id="cd16432">
    <property type="entry name" value="CheB_Rec"/>
    <property type="match status" value="1"/>
</dbReference>
<dbReference type="PIRSF" id="PIRSF000876">
    <property type="entry name" value="RR_chemtxs_CheB"/>
    <property type="match status" value="1"/>
</dbReference>
<feature type="active site" evidence="3 4">
    <location>
        <position position="212"/>
    </location>
</feature>
<keyword evidence="3" id="KW-0963">Cytoplasm</keyword>
<dbReference type="PROSITE" id="PS50122">
    <property type="entry name" value="CHEB"/>
    <property type="match status" value="1"/>
</dbReference>
<evidence type="ECO:0000313" key="8">
    <source>
        <dbReference type="EMBL" id="BBO72418.1"/>
    </source>
</evidence>
<comment type="PTM">
    <text evidence="3">Phosphorylated by CheA. Phosphorylation of the N-terminal regulatory domain activates the methylesterase activity.</text>
</comment>
<dbReference type="SMART" id="SM00448">
    <property type="entry name" value="REC"/>
    <property type="match status" value="1"/>
</dbReference>
<comment type="catalytic activity">
    <reaction evidence="2 3">
        <text>[protein]-L-glutamate 5-O-methyl ester + H2O = L-glutamyl-[protein] + methanol + H(+)</text>
        <dbReference type="Rhea" id="RHEA:23236"/>
        <dbReference type="Rhea" id="RHEA-COMP:10208"/>
        <dbReference type="Rhea" id="RHEA-COMP:10311"/>
        <dbReference type="ChEBI" id="CHEBI:15377"/>
        <dbReference type="ChEBI" id="CHEBI:15378"/>
        <dbReference type="ChEBI" id="CHEBI:17790"/>
        <dbReference type="ChEBI" id="CHEBI:29973"/>
        <dbReference type="ChEBI" id="CHEBI:82795"/>
        <dbReference type="EC" id="3.1.1.61"/>
    </reaction>
</comment>
<dbReference type="PANTHER" id="PTHR42872:SF3">
    <property type="entry name" value="PROTEIN-GLUTAMATE METHYLESTERASE_PROTEIN-GLUTAMINE GLUTAMINASE 1"/>
    <property type="match status" value="1"/>
</dbReference>
<evidence type="ECO:0000256" key="2">
    <source>
        <dbReference type="ARBA" id="ARBA00048267"/>
    </source>
</evidence>
<feature type="active site" evidence="3 4">
    <location>
        <position position="310"/>
    </location>
</feature>
<keyword evidence="3 5" id="KW-0597">Phosphoprotein</keyword>
<dbReference type="GO" id="GO:0008984">
    <property type="term" value="F:protein-glutamate methylesterase activity"/>
    <property type="evidence" value="ECO:0007669"/>
    <property type="project" value="UniProtKB-UniRule"/>
</dbReference>
<dbReference type="EC" id="3.5.1.44" evidence="3"/>
<dbReference type="OrthoDB" id="9793421at2"/>
<gene>
    <name evidence="3 8" type="primary">cheB</name>
    <name evidence="8" type="ORF">DSCA_63480</name>
</gene>
<dbReference type="Pfam" id="PF01339">
    <property type="entry name" value="CheB_methylest"/>
    <property type="match status" value="1"/>
</dbReference>
<comment type="function">
    <text evidence="3">Involved in chemotaxis. Part of a chemotaxis signal transduction system that modulates chemotaxis in response to various stimuli. Catalyzes the demethylation of specific methylglutamate residues introduced into the chemoreceptors (methyl-accepting chemotaxis proteins or MCP) by CheR. Also mediates the irreversible deamidation of specific glutamine residues to glutamic acid.</text>
</comment>
<evidence type="ECO:0000259" key="7">
    <source>
        <dbReference type="PROSITE" id="PS50122"/>
    </source>
</evidence>
<accession>A0A5K7YUS7</accession>
<dbReference type="CDD" id="cd17541">
    <property type="entry name" value="REC_CheB-like"/>
    <property type="match status" value="1"/>
</dbReference>
<comment type="catalytic activity">
    <reaction evidence="3">
        <text>L-glutaminyl-[protein] + H2O = L-glutamyl-[protein] + NH4(+)</text>
        <dbReference type="Rhea" id="RHEA:16441"/>
        <dbReference type="Rhea" id="RHEA-COMP:10207"/>
        <dbReference type="Rhea" id="RHEA-COMP:10208"/>
        <dbReference type="ChEBI" id="CHEBI:15377"/>
        <dbReference type="ChEBI" id="CHEBI:28938"/>
        <dbReference type="ChEBI" id="CHEBI:29973"/>
        <dbReference type="ChEBI" id="CHEBI:30011"/>
        <dbReference type="EC" id="3.5.1.44"/>
    </reaction>
</comment>
<proteinExistence type="inferred from homology"/>
<reference evidence="8 9" key="1">
    <citation type="submission" date="2019-11" db="EMBL/GenBank/DDBJ databases">
        <title>Comparative genomics of hydrocarbon-degrading Desulfosarcina strains.</title>
        <authorList>
            <person name="Watanabe M."/>
            <person name="Kojima H."/>
            <person name="Fukui M."/>
        </authorList>
    </citation>
    <scope>NUCLEOTIDE SEQUENCE [LARGE SCALE GENOMIC DNA]</scope>
    <source>
        <strain evidence="8 9">PL12</strain>
    </source>
</reference>
<dbReference type="GO" id="GO:0050568">
    <property type="term" value="F:protein-glutamine glutaminase activity"/>
    <property type="evidence" value="ECO:0007669"/>
    <property type="project" value="UniProtKB-UniRule"/>
</dbReference>
<name>A0A5K7YUS7_9BACT</name>
<dbReference type="InterPro" id="IPR001789">
    <property type="entry name" value="Sig_transdc_resp-reg_receiver"/>
</dbReference>
<evidence type="ECO:0000259" key="6">
    <source>
        <dbReference type="PROSITE" id="PS50110"/>
    </source>
</evidence>
<feature type="domain" description="Response regulatory" evidence="6">
    <location>
        <begin position="8"/>
        <end position="126"/>
    </location>
</feature>
<dbReference type="Gene3D" id="3.40.50.2300">
    <property type="match status" value="1"/>
</dbReference>
<organism evidence="8 9">
    <name type="scientific">Desulfosarcina alkanivorans</name>
    <dbReference type="NCBI Taxonomy" id="571177"/>
    <lineage>
        <taxon>Bacteria</taxon>
        <taxon>Pseudomonadati</taxon>
        <taxon>Thermodesulfobacteriota</taxon>
        <taxon>Desulfobacteria</taxon>
        <taxon>Desulfobacterales</taxon>
        <taxon>Desulfosarcinaceae</taxon>
        <taxon>Desulfosarcina</taxon>
    </lineage>
</organism>
<evidence type="ECO:0000256" key="3">
    <source>
        <dbReference type="HAMAP-Rule" id="MF_00099"/>
    </source>
</evidence>
<comment type="domain">
    <text evidence="3">Contains a C-terminal catalytic domain, and an N-terminal region which modulates catalytic activity.</text>
</comment>
<dbReference type="HAMAP" id="MF_00099">
    <property type="entry name" value="CheB_chemtxs"/>
    <property type="match status" value="1"/>
</dbReference>
<dbReference type="InterPro" id="IPR035909">
    <property type="entry name" value="CheB_C"/>
</dbReference>
<dbReference type="GO" id="GO:0000156">
    <property type="term" value="F:phosphorelay response regulator activity"/>
    <property type="evidence" value="ECO:0007669"/>
    <property type="project" value="InterPro"/>
</dbReference>
<comment type="subcellular location">
    <subcellularLocation>
        <location evidence="3">Cytoplasm</location>
    </subcellularLocation>
</comment>
<dbReference type="GO" id="GO:0006935">
    <property type="term" value="P:chemotaxis"/>
    <property type="evidence" value="ECO:0007669"/>
    <property type="project" value="UniProtKB-UniRule"/>
</dbReference>
<protein>
    <recommendedName>
        <fullName evidence="3">Protein-glutamate methylesterase/protein-glutamine glutaminase</fullName>
        <ecNumber evidence="3">3.1.1.61</ecNumber>
        <ecNumber evidence="3">3.5.1.44</ecNumber>
    </recommendedName>
</protein>
<keyword evidence="3 4" id="KW-0145">Chemotaxis</keyword>
<dbReference type="Pfam" id="PF00072">
    <property type="entry name" value="Response_reg"/>
    <property type="match status" value="1"/>
</dbReference>
<dbReference type="Proteomes" id="UP000427906">
    <property type="component" value="Chromosome"/>
</dbReference>
<dbReference type="KEGG" id="dalk:DSCA_63480"/>
<comment type="similarity">
    <text evidence="3">Belongs to the CheB family.</text>
</comment>
<dbReference type="InterPro" id="IPR000673">
    <property type="entry name" value="Sig_transdc_resp-reg_Me-estase"/>
</dbReference>
<evidence type="ECO:0000256" key="4">
    <source>
        <dbReference type="PROSITE-ProRule" id="PRU00050"/>
    </source>
</evidence>
<dbReference type="NCBIfam" id="NF001965">
    <property type="entry name" value="PRK00742.1"/>
    <property type="match status" value="1"/>
</dbReference>
<dbReference type="RefSeq" id="WP_155320118.1">
    <property type="nucleotide sequence ID" value="NZ_AP021874.1"/>
</dbReference>
<evidence type="ECO:0000313" key="9">
    <source>
        <dbReference type="Proteomes" id="UP000427906"/>
    </source>
</evidence>
<sequence length="368" mass="39340">MKHHQPLRVMVVDDTVLYRKIVSDAISTLPDVEVVGSAHNGKAAVTKLASLKPDLLTLDIEMPEMNGIEVLDHLQQHAPHIGAIMLSTLTHEGGAMTMKALELGAFDFIPKPQSGTMAENRKKIESAITPMIRAFQRRARIHKKLNPAARAGKTASHLKRTATAPRPFPATLKRSKAEIAVIGISTGGPNALAKMLPMIPKDIGIPILIVQHMPPMFTRSLASSLAAKCSIAVREARQGEPLVPNTALIAPGGKQMKIIAGADGRNRVIKITDDPPENSCKPSVDYLFRSVAHHYVGRATGVIMTGMGSDGTQGLKLMKQNGATIIAQDEATCVVFGMPKVAAESGLADAVLPLDQIADMIARTVRLG</sequence>
<keyword evidence="9" id="KW-1185">Reference proteome</keyword>
<dbReference type="PROSITE" id="PS50110">
    <property type="entry name" value="RESPONSE_REGULATORY"/>
    <property type="match status" value="1"/>
</dbReference>
<dbReference type="SUPFAM" id="SSF52172">
    <property type="entry name" value="CheY-like"/>
    <property type="match status" value="1"/>
</dbReference>
<dbReference type="EC" id="3.1.1.61" evidence="3"/>
<dbReference type="EMBL" id="AP021874">
    <property type="protein sequence ID" value="BBO72418.1"/>
    <property type="molecule type" value="Genomic_DNA"/>
</dbReference>
<evidence type="ECO:0000256" key="5">
    <source>
        <dbReference type="PROSITE-ProRule" id="PRU00169"/>
    </source>
</evidence>
<dbReference type="Gene3D" id="3.40.50.180">
    <property type="entry name" value="Methylesterase CheB, C-terminal domain"/>
    <property type="match status" value="1"/>
</dbReference>
<keyword evidence="1 3" id="KW-0378">Hydrolase</keyword>